<evidence type="ECO:0000313" key="2">
    <source>
        <dbReference type="EMBL" id="KAE9398300.1"/>
    </source>
</evidence>
<dbReference type="Gene3D" id="2.60.120.260">
    <property type="entry name" value="Galactose-binding domain-like"/>
    <property type="match status" value="1"/>
</dbReference>
<dbReference type="OrthoDB" id="3265734at2759"/>
<reference evidence="2" key="1">
    <citation type="journal article" date="2019" name="Environ. Microbiol.">
        <title>Fungal ecological strategies reflected in gene transcription - a case study of two litter decomposers.</title>
        <authorList>
            <person name="Barbi F."/>
            <person name="Kohler A."/>
            <person name="Barry K."/>
            <person name="Baskaran P."/>
            <person name="Daum C."/>
            <person name="Fauchery L."/>
            <person name="Ihrmark K."/>
            <person name="Kuo A."/>
            <person name="LaButti K."/>
            <person name="Lipzen A."/>
            <person name="Morin E."/>
            <person name="Grigoriev I.V."/>
            <person name="Henrissat B."/>
            <person name="Lindahl B."/>
            <person name="Martin F."/>
        </authorList>
    </citation>
    <scope>NUCLEOTIDE SEQUENCE</scope>
    <source>
        <strain evidence="2">JB14</strain>
    </source>
</reference>
<accession>A0A6A4HKS1</accession>
<keyword evidence="1" id="KW-1133">Transmembrane helix</keyword>
<feature type="transmembrane region" description="Helical" evidence="1">
    <location>
        <begin position="324"/>
        <end position="346"/>
    </location>
</feature>
<keyword evidence="3" id="KW-1185">Reference proteome</keyword>
<dbReference type="AlphaFoldDB" id="A0A6A4HKS1"/>
<keyword evidence="1" id="KW-0812">Transmembrane</keyword>
<gene>
    <name evidence="2" type="ORF">BT96DRAFT_976538</name>
</gene>
<protein>
    <submittedName>
        <fullName evidence="2">Uncharacterized protein</fullName>
    </submittedName>
</protein>
<evidence type="ECO:0000256" key="1">
    <source>
        <dbReference type="SAM" id="Phobius"/>
    </source>
</evidence>
<name>A0A6A4HKS1_9AGAR</name>
<sequence>MSTVWFMVDDTDSRLNYTGDSWSSQEGFDSETGPAYNNTLHSALANTSVSFHFNGSSNFGVYGSLSGLNASALESPFCAIECTLDGAPTEVFQQTTQQAETNNNILACRNIAENLTNHSSSGEQELIISVIYFLATPPGIWSLDYITYESLVNPEIDGEILQAGNLDVANVTDYSMLTFGPNWNHITDPPEAISSSLQSNVTIKFNGTSFSLYGDNSGVTPNATYKVDGRDAVPFPVPPSDVGFHQLLFTASDLGIEEHTAVITVVNNSLLFEINYFYVTSLTKAEQASLNSPSSSTPSVPSITTTATSYPETHHVHSKSGVTMGAVLGTTIPIMLLTVIVGFVWARRKSRQRRALIMLAPFPFISQNPHSALPKQLFGQLALMLPTSKKNIRAGAS</sequence>
<organism evidence="2 3">
    <name type="scientific">Gymnopus androsaceus JB14</name>
    <dbReference type="NCBI Taxonomy" id="1447944"/>
    <lineage>
        <taxon>Eukaryota</taxon>
        <taxon>Fungi</taxon>
        <taxon>Dikarya</taxon>
        <taxon>Basidiomycota</taxon>
        <taxon>Agaricomycotina</taxon>
        <taxon>Agaricomycetes</taxon>
        <taxon>Agaricomycetidae</taxon>
        <taxon>Agaricales</taxon>
        <taxon>Marasmiineae</taxon>
        <taxon>Omphalotaceae</taxon>
        <taxon>Gymnopus</taxon>
    </lineage>
</organism>
<keyword evidence="1" id="KW-0472">Membrane</keyword>
<dbReference type="EMBL" id="ML769485">
    <property type="protein sequence ID" value="KAE9398300.1"/>
    <property type="molecule type" value="Genomic_DNA"/>
</dbReference>
<dbReference type="Proteomes" id="UP000799118">
    <property type="component" value="Unassembled WGS sequence"/>
</dbReference>
<evidence type="ECO:0000313" key="3">
    <source>
        <dbReference type="Proteomes" id="UP000799118"/>
    </source>
</evidence>
<proteinExistence type="predicted"/>